<sequence length="350" mass="39171">MFQALTRFGLPVEVVTVIRAFYRDRSFTVRDNGQQSNSRPQSSGIAQGCPLSPYLFVIVLSVILCDVAAAVPIEFSKCCDIAYADDTILTSTDADCLQKVLDSLLSHARQYGLEPNWGKTVHLQIQHDKDILDSDGQAIRCFDQAVYLGGLLRVDGCTAAVLARRLGEARCMFEKLVAVWKHANLTKERKLTIYRACVLSKLLFNLEVACMRKADTQRLNAFHCSCVRRILGIPHSMFSHITNTEVLRQAGEQPLSQTLLRRQLLFYGRLVASPDHSLLRQTVLQPGSALPKQLLYAKRKGRPRLSWISVMYGHASKAVDSRPQSLQDILCGISASLTVWRTVVVDYCRS</sequence>
<evidence type="ECO:0000313" key="3">
    <source>
        <dbReference type="Proteomes" id="UP000626109"/>
    </source>
</evidence>
<dbReference type="Proteomes" id="UP000626109">
    <property type="component" value="Unassembled WGS sequence"/>
</dbReference>
<dbReference type="InterPro" id="IPR043502">
    <property type="entry name" value="DNA/RNA_pol_sf"/>
</dbReference>
<proteinExistence type="predicted"/>
<dbReference type="InterPro" id="IPR000477">
    <property type="entry name" value="RT_dom"/>
</dbReference>
<dbReference type="AlphaFoldDB" id="A0A813JVN2"/>
<dbReference type="PANTHER" id="PTHR47027:SF20">
    <property type="entry name" value="REVERSE TRANSCRIPTASE-LIKE PROTEIN WITH RNA-DIRECTED DNA POLYMERASE DOMAIN"/>
    <property type="match status" value="1"/>
</dbReference>
<gene>
    <name evidence="2" type="ORF">PGLA2088_LOCUS23729</name>
</gene>
<feature type="domain" description="Reverse transcriptase" evidence="1">
    <location>
        <begin position="1"/>
        <end position="152"/>
    </location>
</feature>
<evidence type="ECO:0000259" key="1">
    <source>
        <dbReference type="PROSITE" id="PS50878"/>
    </source>
</evidence>
<dbReference type="PANTHER" id="PTHR47027">
    <property type="entry name" value="REVERSE TRANSCRIPTASE DOMAIN-CONTAINING PROTEIN"/>
    <property type="match status" value="1"/>
</dbReference>
<name>A0A813JVN2_POLGL</name>
<dbReference type="Pfam" id="PF00078">
    <property type="entry name" value="RVT_1"/>
    <property type="match status" value="1"/>
</dbReference>
<accession>A0A813JVN2</accession>
<dbReference type="SUPFAM" id="SSF56672">
    <property type="entry name" value="DNA/RNA polymerases"/>
    <property type="match status" value="1"/>
</dbReference>
<protein>
    <recommendedName>
        <fullName evidence="1">Reverse transcriptase domain-containing protein</fullName>
    </recommendedName>
</protein>
<comment type="caution">
    <text evidence="2">The sequence shown here is derived from an EMBL/GenBank/DDBJ whole genome shotgun (WGS) entry which is preliminary data.</text>
</comment>
<organism evidence="2 3">
    <name type="scientific">Polarella glacialis</name>
    <name type="common">Dinoflagellate</name>
    <dbReference type="NCBI Taxonomy" id="89957"/>
    <lineage>
        <taxon>Eukaryota</taxon>
        <taxon>Sar</taxon>
        <taxon>Alveolata</taxon>
        <taxon>Dinophyceae</taxon>
        <taxon>Suessiales</taxon>
        <taxon>Suessiaceae</taxon>
        <taxon>Polarella</taxon>
    </lineage>
</organism>
<dbReference type="EMBL" id="CAJNNW010026252">
    <property type="protein sequence ID" value="CAE8683968.1"/>
    <property type="molecule type" value="Genomic_DNA"/>
</dbReference>
<dbReference type="PROSITE" id="PS50878">
    <property type="entry name" value="RT_POL"/>
    <property type="match status" value="1"/>
</dbReference>
<reference evidence="2" key="1">
    <citation type="submission" date="2021-02" db="EMBL/GenBank/DDBJ databases">
        <authorList>
            <person name="Dougan E. K."/>
            <person name="Rhodes N."/>
            <person name="Thang M."/>
            <person name="Chan C."/>
        </authorList>
    </citation>
    <scope>NUCLEOTIDE SEQUENCE</scope>
</reference>
<evidence type="ECO:0000313" key="2">
    <source>
        <dbReference type="EMBL" id="CAE8683968.1"/>
    </source>
</evidence>